<dbReference type="EMBL" id="JBHLWO010000002">
    <property type="protein sequence ID" value="MFC0320711.1"/>
    <property type="molecule type" value="Genomic_DNA"/>
</dbReference>
<organism evidence="1 2">
    <name type="scientific">Olivibacter oleidegradans</name>
    <dbReference type="NCBI Taxonomy" id="760123"/>
    <lineage>
        <taxon>Bacteria</taxon>
        <taxon>Pseudomonadati</taxon>
        <taxon>Bacteroidota</taxon>
        <taxon>Sphingobacteriia</taxon>
        <taxon>Sphingobacteriales</taxon>
        <taxon>Sphingobacteriaceae</taxon>
        <taxon>Olivibacter</taxon>
    </lineage>
</organism>
<dbReference type="RefSeq" id="WP_130856662.1">
    <property type="nucleotide sequence ID" value="NZ_JBHLWO010000002.1"/>
</dbReference>
<dbReference type="Proteomes" id="UP001589774">
    <property type="component" value="Unassembled WGS sequence"/>
</dbReference>
<evidence type="ECO:0000313" key="1">
    <source>
        <dbReference type="EMBL" id="MFC0320711.1"/>
    </source>
</evidence>
<name>A0ABV6HPR8_9SPHI</name>
<evidence type="ECO:0000313" key="2">
    <source>
        <dbReference type="Proteomes" id="UP001589774"/>
    </source>
</evidence>
<gene>
    <name evidence="1" type="ORF">ACFFI0_20465</name>
</gene>
<evidence type="ECO:0008006" key="3">
    <source>
        <dbReference type="Google" id="ProtNLM"/>
    </source>
</evidence>
<proteinExistence type="predicted"/>
<sequence length="344" mass="40734">MLNNYENKLISLKQRLAKSSWKCHPQMLNTYAFFSANLTHFMPGVPATLHQKWFSEAILNRQWNRLDESFFNDEHPFIIQGWDEVYLERLRKRPGLICTFHTGSYRLINYLLYRSQIPLALLIGDYAYREQRQFFDKIKEGMRSTSRKTAFSTLNATDPKVAFKMKRALEQGSNVLTYLDGYQGAQAITGVNTVRTPFLAQHQLLRKGLPYLAYKLDVPIYTLCCFREADKSLRYIWLGPFEKKEMTLPDFIEYTLYKIYSGFASYLQHYPAQWQNWSSLHLYANRNDFFVPAKKQPESRREPQEMLHALLALGNDFFLLDKLTYKAYQIPQSQFNVLHQQWYN</sequence>
<keyword evidence="2" id="KW-1185">Reference proteome</keyword>
<accession>A0ABV6HPR8</accession>
<reference evidence="1 2" key="1">
    <citation type="submission" date="2024-09" db="EMBL/GenBank/DDBJ databases">
        <authorList>
            <person name="Sun Q."/>
            <person name="Mori K."/>
        </authorList>
    </citation>
    <scope>NUCLEOTIDE SEQUENCE [LARGE SCALE GENOMIC DNA]</scope>
    <source>
        <strain evidence="1 2">CCM 7765</strain>
    </source>
</reference>
<comment type="caution">
    <text evidence="1">The sequence shown here is derived from an EMBL/GenBank/DDBJ whole genome shotgun (WGS) entry which is preliminary data.</text>
</comment>
<protein>
    <recommendedName>
        <fullName evidence="3">Lauroyl/myristoyl acyltransferase</fullName>
    </recommendedName>
</protein>